<proteinExistence type="predicted"/>
<evidence type="ECO:0000313" key="1">
    <source>
        <dbReference type="EMBL" id="SVB30790.1"/>
    </source>
</evidence>
<dbReference type="EMBL" id="UINC01036588">
    <property type="protein sequence ID" value="SVB30790.1"/>
    <property type="molecule type" value="Genomic_DNA"/>
</dbReference>
<organism evidence="1">
    <name type="scientific">marine metagenome</name>
    <dbReference type="NCBI Taxonomy" id="408172"/>
    <lineage>
        <taxon>unclassified sequences</taxon>
        <taxon>metagenomes</taxon>
        <taxon>ecological metagenomes</taxon>
    </lineage>
</organism>
<name>A0A382CX97_9ZZZZ</name>
<accession>A0A382CX97</accession>
<reference evidence="1" key="1">
    <citation type="submission" date="2018-05" db="EMBL/GenBank/DDBJ databases">
        <authorList>
            <person name="Lanie J.A."/>
            <person name="Ng W.-L."/>
            <person name="Kazmierczak K.M."/>
            <person name="Andrzejewski T.M."/>
            <person name="Davidsen T.M."/>
            <person name="Wayne K.J."/>
            <person name="Tettelin H."/>
            <person name="Glass J.I."/>
            <person name="Rusch D."/>
            <person name="Podicherti R."/>
            <person name="Tsui H.-C.T."/>
            <person name="Winkler M.E."/>
        </authorList>
    </citation>
    <scope>NUCLEOTIDE SEQUENCE</scope>
</reference>
<gene>
    <name evidence="1" type="ORF">METZ01_LOCUS183644</name>
</gene>
<dbReference type="AlphaFoldDB" id="A0A382CX97"/>
<protein>
    <submittedName>
        <fullName evidence="1">Uncharacterized protein</fullName>
    </submittedName>
</protein>
<sequence length="22" mass="2684">NRITEQVRNEVERLKNEWALAD</sequence>
<feature type="non-terminal residue" evidence="1">
    <location>
        <position position="1"/>
    </location>
</feature>